<dbReference type="PANTHER" id="PTHR33112:SF16">
    <property type="entry name" value="HETEROKARYON INCOMPATIBILITY DOMAIN-CONTAINING PROTEIN"/>
    <property type="match status" value="1"/>
</dbReference>
<dbReference type="Pfam" id="PF06985">
    <property type="entry name" value="HET"/>
    <property type="match status" value="1"/>
</dbReference>
<dbReference type="AlphaFoldDB" id="A0A4U6XKL2"/>
<name>A0A4U6XKL2_9PEZI</name>
<dbReference type="EMBL" id="PJEX01000092">
    <property type="protein sequence ID" value="TKW55627.1"/>
    <property type="molecule type" value="Genomic_DNA"/>
</dbReference>
<dbReference type="PANTHER" id="PTHR33112">
    <property type="entry name" value="DOMAIN PROTEIN, PUTATIVE-RELATED"/>
    <property type="match status" value="1"/>
</dbReference>
<evidence type="ECO:0000259" key="2">
    <source>
        <dbReference type="Pfam" id="PF06985"/>
    </source>
</evidence>
<comment type="caution">
    <text evidence="3">The sequence shown here is derived from an EMBL/GenBank/DDBJ whole genome shotgun (WGS) entry which is preliminary data.</text>
</comment>
<evidence type="ECO:0000313" key="4">
    <source>
        <dbReference type="Proteomes" id="UP000310108"/>
    </source>
</evidence>
<dbReference type="STRING" id="1306861.A0A4U6XKL2"/>
<evidence type="ECO:0000256" key="1">
    <source>
        <dbReference type="SAM" id="MobiDB-lite"/>
    </source>
</evidence>
<protein>
    <recommendedName>
        <fullName evidence="2">Heterokaryon incompatibility domain-containing protein</fullName>
    </recommendedName>
</protein>
<keyword evidence="4" id="KW-1185">Reference proteome</keyword>
<accession>A0A4U6XKL2</accession>
<dbReference type="Proteomes" id="UP000310108">
    <property type="component" value="Unassembled WGS sequence"/>
</dbReference>
<proteinExistence type="predicted"/>
<reference evidence="3 4" key="1">
    <citation type="journal article" date="2019" name="PLoS ONE">
        <title>Comparative genome analysis indicates high evolutionary potential of pathogenicity genes in Colletotrichum tanaceti.</title>
        <authorList>
            <person name="Lelwala R.V."/>
            <person name="Korhonen P.K."/>
            <person name="Young N.D."/>
            <person name="Scott J.B."/>
            <person name="Ades P.A."/>
            <person name="Gasser R.B."/>
            <person name="Taylor P.W.J."/>
        </authorList>
    </citation>
    <scope>NUCLEOTIDE SEQUENCE [LARGE SCALE GENOMIC DNA]</scope>
    <source>
        <strain evidence="3">BRIP57314</strain>
    </source>
</reference>
<dbReference type="InterPro" id="IPR010730">
    <property type="entry name" value="HET"/>
</dbReference>
<gene>
    <name evidence="3" type="ORF">CTA1_13300</name>
</gene>
<dbReference type="OrthoDB" id="5347061at2759"/>
<sequence length="705" mass="79730">MSKMGSINVAKVAEKPCDLCSDLINSIVHSTILEGNRKCNTWHRNTREISDSAASCRSCTAILVTLLEPTILEASERFSDITRESSMPVSVSTSSLDVIDNVGWASLNLVLDIDRHSFEYRVDGNLGVSVQHVSSTHDHRHSHPRFWTSGKTHEVGTLAEDRILCTKTWLDFCETSHGNECRPSERRLPKRLLDTRPTHPLRLVASEDIERRGERVRYATLSYSWGASLPFKTTTASETDHVVGIREDLLPRTFRHAIKLVRALAIPYLWIDSLCIVQDDPLEWQSEASYMEDYYSGSTLTVAATDALDSNGGCFPEDDDGIELPGPASCRTDRSKVPFQSGPSTSEERQYRPSNPNVQVFSYNCQIGDTNTVGNVMVRLQYSHPRSIRRRAHLSTRGWVLQEQVLSHRTVHCMKSETYWECRCILATQSNQRYGPVRGSDVGHSEHSKAHFTSMWPEWVEDYSRRDFTMPSDRLRAFAGISSYYQRNTIQEPILGLTPRAFARDLSWARAGPNRGPGVSGAPSWTWFSCHAPVWVDHWGCGDGDEIQTKDWTSLVSFRIRWKGSRMTSDIASCTLVVRGPMKEFALCTAPESKGYNPPYLLVDGQRTDFATSRVPWDCPGQFDQDDYPSCVKATYTCLLLRSKIARRRRDSNREVFLILRREAASSLTVDGTDYPVFRRVGIASMRGNERRFVHGAEEATIILH</sequence>
<organism evidence="3 4">
    <name type="scientific">Colletotrichum tanaceti</name>
    <dbReference type="NCBI Taxonomy" id="1306861"/>
    <lineage>
        <taxon>Eukaryota</taxon>
        <taxon>Fungi</taxon>
        <taxon>Dikarya</taxon>
        <taxon>Ascomycota</taxon>
        <taxon>Pezizomycotina</taxon>
        <taxon>Sordariomycetes</taxon>
        <taxon>Hypocreomycetidae</taxon>
        <taxon>Glomerellales</taxon>
        <taxon>Glomerellaceae</taxon>
        <taxon>Colletotrichum</taxon>
        <taxon>Colletotrichum destructivum species complex</taxon>
    </lineage>
</organism>
<feature type="domain" description="Heterokaryon incompatibility" evidence="2">
    <location>
        <begin position="218"/>
        <end position="403"/>
    </location>
</feature>
<evidence type="ECO:0000313" key="3">
    <source>
        <dbReference type="EMBL" id="TKW55627.1"/>
    </source>
</evidence>
<feature type="region of interest" description="Disordered" evidence="1">
    <location>
        <begin position="333"/>
        <end position="355"/>
    </location>
</feature>